<feature type="compositionally biased region" description="Low complexity" evidence="3">
    <location>
        <begin position="34"/>
        <end position="43"/>
    </location>
</feature>
<protein>
    <recommendedName>
        <fullName evidence="2">Altered inheritance of mitochondria protein 6</fullName>
    </recommendedName>
</protein>
<comment type="similarity">
    <text evidence="1">Belongs to the AIM6 family.</text>
</comment>
<feature type="region of interest" description="Disordered" evidence="3">
    <location>
        <begin position="1"/>
        <end position="119"/>
    </location>
</feature>
<evidence type="ECO:0000256" key="3">
    <source>
        <dbReference type="SAM" id="MobiDB-lite"/>
    </source>
</evidence>
<dbReference type="GO" id="GO:0008081">
    <property type="term" value="F:phosphoric diester hydrolase activity"/>
    <property type="evidence" value="ECO:0007669"/>
    <property type="project" value="InterPro"/>
</dbReference>
<dbReference type="PANTHER" id="PTHR31571">
    <property type="entry name" value="ALTERED INHERITANCE OF MITOCHONDRIA PROTEIN 6"/>
    <property type="match status" value="1"/>
</dbReference>
<gene>
    <name evidence="4" type="ORF">IFR04_015008</name>
</gene>
<feature type="non-terminal residue" evidence="4">
    <location>
        <position position="1"/>
    </location>
</feature>
<feature type="compositionally biased region" description="Low complexity" evidence="3">
    <location>
        <begin position="67"/>
        <end position="85"/>
    </location>
</feature>
<dbReference type="GO" id="GO:0006629">
    <property type="term" value="P:lipid metabolic process"/>
    <property type="evidence" value="ECO:0007669"/>
    <property type="project" value="InterPro"/>
</dbReference>
<feature type="compositionally biased region" description="Low complexity" evidence="3">
    <location>
        <begin position="405"/>
        <end position="419"/>
    </location>
</feature>
<feature type="region of interest" description="Disordered" evidence="3">
    <location>
        <begin position="396"/>
        <end position="461"/>
    </location>
</feature>
<evidence type="ECO:0000313" key="5">
    <source>
        <dbReference type="Proteomes" id="UP000664132"/>
    </source>
</evidence>
<dbReference type="OrthoDB" id="4153866at2759"/>
<dbReference type="PANTHER" id="PTHR31571:SF1">
    <property type="entry name" value="ALTERED INHERITANCE OF MITOCHONDRIA PROTEIN 6"/>
    <property type="match status" value="1"/>
</dbReference>
<evidence type="ECO:0000313" key="4">
    <source>
        <dbReference type="EMBL" id="KAG4411845.1"/>
    </source>
</evidence>
<reference evidence="4" key="1">
    <citation type="submission" date="2021-02" db="EMBL/GenBank/DDBJ databases">
        <title>Genome sequence Cadophora malorum strain M34.</title>
        <authorList>
            <person name="Stefanovic E."/>
            <person name="Vu D."/>
            <person name="Scully C."/>
            <person name="Dijksterhuis J."/>
            <person name="Roader J."/>
            <person name="Houbraken J."/>
        </authorList>
    </citation>
    <scope>NUCLEOTIDE SEQUENCE</scope>
    <source>
        <strain evidence="4">M34</strain>
    </source>
</reference>
<evidence type="ECO:0000256" key="1">
    <source>
        <dbReference type="ARBA" id="ARBA00008858"/>
    </source>
</evidence>
<sequence>MAPSDLSPTPMHQHQHHQRQQLHQDQVVSEYAGTTAAPATPTSTPAPTPLPPPSIPPPQQDKYQDGASTSPSSSASSPRKPLAPSNTDTEFDNELDHESLDLEDGYLPGIDSDTKDGRDWSCEGNGNGWWGVKDIMTMTVRARRKGSLDSSRNGSVYRDEGKALLLDGRYSGTRWMKRRRGAILLATNLLLTLLSLYTRPQDPDDIFIHWGGLNTGTADLAWYPTDFTRDIQPIPCHSHNDYWRRVPLFSALRHGCTGVEADVWLSNNDLLVGHNRASLSRNRTFTALYIDPLVKILENQNPQTEFYNGTNNGVFDVDPEQTLTLLIDVKTGGKETWPWILKQLEPLRERGWLTYVEGDVVHRRAVTVVGTGNTRFDILTANETYRDAFFDAPLDTMWEPPHTSPSPLSNSPPSALSPPGIDDPFSSPENLLPPEFDNNPPTGDPADLGQGLSGTSPTSSFTSQNSYYASVSLHKSIGTIWRGRLTPKQLDIIRGQVR</sequence>
<name>A0A8H7T3N8_9HELO</name>
<dbReference type="SUPFAM" id="SSF51695">
    <property type="entry name" value="PLC-like phosphodiesterases"/>
    <property type="match status" value="1"/>
</dbReference>
<dbReference type="InterPro" id="IPR051236">
    <property type="entry name" value="HAT_RTT109-like"/>
</dbReference>
<organism evidence="4 5">
    <name type="scientific">Cadophora malorum</name>
    <dbReference type="NCBI Taxonomy" id="108018"/>
    <lineage>
        <taxon>Eukaryota</taxon>
        <taxon>Fungi</taxon>
        <taxon>Dikarya</taxon>
        <taxon>Ascomycota</taxon>
        <taxon>Pezizomycotina</taxon>
        <taxon>Leotiomycetes</taxon>
        <taxon>Helotiales</taxon>
        <taxon>Ploettnerulaceae</taxon>
        <taxon>Cadophora</taxon>
    </lineage>
</organism>
<comment type="caution">
    <text evidence="4">The sequence shown here is derived from an EMBL/GenBank/DDBJ whole genome shotgun (WGS) entry which is preliminary data.</text>
</comment>
<dbReference type="EMBL" id="JAFJYH010000433">
    <property type="protein sequence ID" value="KAG4411845.1"/>
    <property type="molecule type" value="Genomic_DNA"/>
</dbReference>
<dbReference type="AlphaFoldDB" id="A0A8H7T3N8"/>
<dbReference type="InterPro" id="IPR017946">
    <property type="entry name" value="PLC-like_Pdiesterase_TIM-brl"/>
</dbReference>
<accession>A0A8H7T3N8</accession>
<evidence type="ECO:0000256" key="2">
    <source>
        <dbReference type="ARBA" id="ARBA00014286"/>
    </source>
</evidence>
<proteinExistence type="inferred from homology"/>
<keyword evidence="5" id="KW-1185">Reference proteome</keyword>
<feature type="compositionally biased region" description="Pro residues" evidence="3">
    <location>
        <begin position="44"/>
        <end position="59"/>
    </location>
</feature>
<dbReference type="Proteomes" id="UP000664132">
    <property type="component" value="Unassembled WGS sequence"/>
</dbReference>